<dbReference type="InterPro" id="IPR038352">
    <property type="entry name" value="Imelysin_sf"/>
</dbReference>
<comment type="subcellular location">
    <subcellularLocation>
        <location evidence="1">Periplasm</location>
    </subcellularLocation>
</comment>
<keyword evidence="8" id="KW-1185">Reference proteome</keyword>
<dbReference type="InterPro" id="IPR018976">
    <property type="entry name" value="Imelysin-like"/>
</dbReference>
<proteinExistence type="inferred from homology"/>
<dbReference type="NCBIfam" id="NF041757">
    <property type="entry name" value="EfeO"/>
    <property type="match status" value="1"/>
</dbReference>
<evidence type="ECO:0000313" key="7">
    <source>
        <dbReference type="EMBL" id="CCH70922.1"/>
    </source>
</evidence>
<dbReference type="InterPro" id="IPR053377">
    <property type="entry name" value="Iron_uptake_EfeM/EfeO"/>
</dbReference>
<comment type="caution">
    <text evidence="7">The sequence shown here is derived from an EMBL/GenBank/DDBJ whole genome shotgun (WGS) entry which is preliminary data.</text>
</comment>
<dbReference type="AlphaFoldDB" id="N0E202"/>
<dbReference type="GO" id="GO:0042597">
    <property type="term" value="C:periplasmic space"/>
    <property type="evidence" value="ECO:0007669"/>
    <property type="project" value="UniProtKB-SubCell"/>
</dbReference>
<evidence type="ECO:0000256" key="2">
    <source>
        <dbReference type="ARBA" id="ARBA00005989"/>
    </source>
</evidence>
<dbReference type="PANTHER" id="PTHR39192">
    <property type="entry name" value="IRON UPTAKE SYSTEM COMPONENT EFEO"/>
    <property type="match status" value="1"/>
</dbReference>
<dbReference type="RefSeq" id="WP_010850758.1">
    <property type="nucleotide sequence ID" value="NZ_HF570956.1"/>
</dbReference>
<dbReference type="OrthoDB" id="7348379at2"/>
<dbReference type="eggNOG" id="COG4454">
    <property type="taxonomic scope" value="Bacteria"/>
</dbReference>
<gene>
    <name evidence="7" type="ORF">BN10_710008</name>
</gene>
<dbReference type="EMBL" id="CAIZ01000143">
    <property type="protein sequence ID" value="CCH70922.1"/>
    <property type="molecule type" value="Genomic_DNA"/>
</dbReference>
<evidence type="ECO:0000259" key="6">
    <source>
        <dbReference type="Pfam" id="PF13473"/>
    </source>
</evidence>
<protein>
    <submittedName>
        <fullName evidence="7">Putative lipoprotein</fullName>
    </submittedName>
</protein>
<evidence type="ECO:0000256" key="3">
    <source>
        <dbReference type="ARBA" id="ARBA00022729"/>
    </source>
</evidence>
<dbReference type="PANTHER" id="PTHR39192:SF1">
    <property type="entry name" value="IRON UPTAKE SYSTEM COMPONENT EFEO"/>
    <property type="match status" value="1"/>
</dbReference>
<evidence type="ECO:0000256" key="1">
    <source>
        <dbReference type="ARBA" id="ARBA00004418"/>
    </source>
</evidence>
<dbReference type="InterPro" id="IPR034981">
    <property type="entry name" value="Imelysin-like_EfeO/Algp7"/>
</dbReference>
<keyword evidence="3 4" id="KW-0732">Signal</keyword>
<dbReference type="CDD" id="cd14656">
    <property type="entry name" value="Imelysin-like_EfeO"/>
    <property type="match status" value="1"/>
</dbReference>
<feature type="domain" description="EfeO-type cupredoxin-like" evidence="6">
    <location>
        <begin position="15"/>
        <end position="120"/>
    </location>
</feature>
<dbReference type="Proteomes" id="UP000013167">
    <property type="component" value="Unassembled WGS sequence"/>
</dbReference>
<keyword evidence="7" id="KW-0449">Lipoprotein</keyword>
<feature type="chain" id="PRO_5004106206" evidence="4">
    <location>
        <begin position="23"/>
        <end position="373"/>
    </location>
</feature>
<dbReference type="InterPro" id="IPR050894">
    <property type="entry name" value="EfeM/EfeO_iron_uptake"/>
</dbReference>
<dbReference type="InterPro" id="IPR028096">
    <property type="entry name" value="EfeO_Cupredoxin"/>
</dbReference>
<sequence>MRARATLALLAPVLAFPLGACAAATSSSGSAIAVEATDDSCTLSASETTTGDREFTITNNGSKITEFYVVTEEGMVLSEVENLKPGATRSVHVTIKKPGQYAGTCKPGMVGDGISTTLTVAGESITTATDPKLEEAAKTYQVWVAAQADELLTRTTEFVTAVKSGDVEAAKSRYAVARAPWERIEPVAESFGDLDPAIDGREDVVAEGLEFTGFHRLEKDLWVDGLQADSSAIADKLIADVTTIVARAKDADLDGLKIANGAKELLDEMATGKITGEEDRYSHTDLADFAANWEGSKKGVDVLRPVLDSKKADFLADYDRAAATLDGLIAEQKQGDGYARYDTVSTADIQALSDALTAVSEQVGKIGAALAQQ</sequence>
<evidence type="ECO:0000256" key="4">
    <source>
        <dbReference type="SAM" id="SignalP"/>
    </source>
</evidence>
<reference evidence="7 8" key="1">
    <citation type="journal article" date="2013" name="ISME J.">
        <title>A metabolic model for members of the genus Tetrasphaera involved in enhanced biological phosphorus removal.</title>
        <authorList>
            <person name="Kristiansen R."/>
            <person name="Nguyen H.T.T."/>
            <person name="Saunders A.M."/>
            <person name="Nielsen J.L."/>
            <person name="Wimmer R."/>
            <person name="Le V.Q."/>
            <person name="McIlroy S.J."/>
            <person name="Petrovski S."/>
            <person name="Seviour R.J."/>
            <person name="Calteau A."/>
            <person name="Nielsen K.L."/>
            <person name="Nielsen P.H."/>
        </authorList>
    </citation>
    <scope>NUCLEOTIDE SEQUENCE [LARGE SCALE GENOMIC DNA]</scope>
    <source>
        <strain evidence="7 8">Lp2</strain>
    </source>
</reference>
<dbReference type="STRING" id="1193181.BN10_710008"/>
<name>N0E202_9MICO</name>
<organism evidence="7 8">
    <name type="scientific">Phycicoccus elongatus Lp2</name>
    <dbReference type="NCBI Taxonomy" id="1193181"/>
    <lineage>
        <taxon>Bacteria</taxon>
        <taxon>Bacillati</taxon>
        <taxon>Actinomycetota</taxon>
        <taxon>Actinomycetes</taxon>
        <taxon>Micrococcales</taxon>
        <taxon>Intrasporangiaceae</taxon>
        <taxon>Phycicoccus</taxon>
    </lineage>
</organism>
<feature type="signal peptide" evidence="4">
    <location>
        <begin position="1"/>
        <end position="22"/>
    </location>
</feature>
<evidence type="ECO:0000259" key="5">
    <source>
        <dbReference type="Pfam" id="PF09375"/>
    </source>
</evidence>
<dbReference type="Gene3D" id="1.20.1420.20">
    <property type="entry name" value="M75 peptidase, HXXE motif"/>
    <property type="match status" value="1"/>
</dbReference>
<dbReference type="Pfam" id="PF13473">
    <property type="entry name" value="Cupredoxin_1"/>
    <property type="match status" value="1"/>
</dbReference>
<dbReference type="Pfam" id="PF09375">
    <property type="entry name" value="Peptidase_M75"/>
    <property type="match status" value="1"/>
</dbReference>
<dbReference type="InterPro" id="IPR008972">
    <property type="entry name" value="Cupredoxin"/>
</dbReference>
<comment type="similarity">
    <text evidence="2">Belongs to the EfeM/EfeO family.</text>
</comment>
<dbReference type="Gene3D" id="2.60.40.420">
    <property type="entry name" value="Cupredoxins - blue copper proteins"/>
    <property type="match status" value="1"/>
</dbReference>
<dbReference type="HOGENOM" id="CLU_050342_2_1_11"/>
<dbReference type="eggNOG" id="COG2822">
    <property type="taxonomic scope" value="Bacteria"/>
</dbReference>
<feature type="domain" description="Imelysin-like" evidence="5">
    <location>
        <begin position="137"/>
        <end position="362"/>
    </location>
</feature>
<evidence type="ECO:0000313" key="8">
    <source>
        <dbReference type="Proteomes" id="UP000013167"/>
    </source>
</evidence>
<accession>N0E202</accession>